<evidence type="ECO:0000313" key="1">
    <source>
        <dbReference type="EMBL" id="KHJ89307.1"/>
    </source>
</evidence>
<gene>
    <name evidence="1" type="ORF">OESDEN_10872</name>
</gene>
<dbReference type="EMBL" id="KN554404">
    <property type="protein sequence ID" value="KHJ89307.1"/>
    <property type="molecule type" value="Genomic_DNA"/>
</dbReference>
<sequence length="112" mass="13116">MDRRKASSLPYLRKRLVLKELEIAEIRLEKEEKNCCISSMPIMRNVLESNLFIRISDCSCLRCEIILLFFFCVGVDHNHDWLYIYSLQTTGEVNELLIVKAFTQSVKRLCGL</sequence>
<dbReference type="AlphaFoldDB" id="A0A0B1T0L7"/>
<dbReference type="Proteomes" id="UP000053660">
    <property type="component" value="Unassembled WGS sequence"/>
</dbReference>
<reference evidence="1 2" key="1">
    <citation type="submission" date="2014-03" db="EMBL/GenBank/DDBJ databases">
        <title>Draft genome of the hookworm Oesophagostomum dentatum.</title>
        <authorList>
            <person name="Mitreva M."/>
        </authorList>
    </citation>
    <scope>NUCLEOTIDE SEQUENCE [LARGE SCALE GENOMIC DNA]</scope>
    <source>
        <strain evidence="1 2">OD-Hann</strain>
    </source>
</reference>
<protein>
    <submittedName>
        <fullName evidence="1">Uncharacterized protein</fullName>
    </submittedName>
</protein>
<keyword evidence="2" id="KW-1185">Reference proteome</keyword>
<name>A0A0B1T0L7_OESDE</name>
<evidence type="ECO:0000313" key="2">
    <source>
        <dbReference type="Proteomes" id="UP000053660"/>
    </source>
</evidence>
<accession>A0A0B1T0L7</accession>
<organism evidence="1 2">
    <name type="scientific">Oesophagostomum dentatum</name>
    <name type="common">Nodular worm</name>
    <dbReference type="NCBI Taxonomy" id="61180"/>
    <lineage>
        <taxon>Eukaryota</taxon>
        <taxon>Metazoa</taxon>
        <taxon>Ecdysozoa</taxon>
        <taxon>Nematoda</taxon>
        <taxon>Chromadorea</taxon>
        <taxon>Rhabditida</taxon>
        <taxon>Rhabditina</taxon>
        <taxon>Rhabditomorpha</taxon>
        <taxon>Strongyloidea</taxon>
        <taxon>Strongylidae</taxon>
        <taxon>Oesophagostomum</taxon>
    </lineage>
</organism>
<proteinExistence type="predicted"/>